<keyword evidence="1" id="KW-0723">Serine/threonine-protein kinase</keyword>
<keyword evidence="2" id="KW-1185">Reference proteome</keyword>
<accession>A0ABT0D6J1</accession>
<dbReference type="EMBL" id="JALKCH010000001">
    <property type="protein sequence ID" value="MCK0195566.1"/>
    <property type="molecule type" value="Genomic_DNA"/>
</dbReference>
<gene>
    <name evidence="1" type="ORF">MWN34_01420</name>
</gene>
<keyword evidence="1" id="KW-0808">Transferase</keyword>
<dbReference type="RefSeq" id="WP_247025843.1">
    <property type="nucleotide sequence ID" value="NZ_JALKCH010000001.1"/>
</dbReference>
<dbReference type="InterPro" id="IPR011009">
    <property type="entry name" value="Kinase-like_dom_sf"/>
</dbReference>
<dbReference type="GO" id="GO:0004674">
    <property type="term" value="F:protein serine/threonine kinase activity"/>
    <property type="evidence" value="ECO:0007669"/>
    <property type="project" value="UniProtKB-KW"/>
</dbReference>
<keyword evidence="1" id="KW-0418">Kinase</keyword>
<name>A0ABT0D6J1_9HYPH</name>
<dbReference type="SUPFAM" id="SSF56801">
    <property type="entry name" value="Acetyl-CoA synthetase-like"/>
    <property type="match status" value="1"/>
</dbReference>
<sequence>MQSPPPTGAPLRGTFDIDSVLKRDIFSTIERGTWYDREGRAMPAVRRRYSDVAWWVKPLARHFAKREARALRRAEGCGYTVPVYALEEGFLVRGWADGVPLQIARPVGERAFFASARASLTAIHRRGIVHNDLAKPQNWLRRPDGSALLMDFQLAICTSAGDESGRRRRRSKFFRVAAYEDIRHFLKQKRSFCPEALTLSEKRILARKSLVNRIWMATGKKIYVFVTRKLLNYHDTEGRGPRAMEQGPAIAIALAGAPGVREAHIADFPTPGKSFGLYAFVEAEPGAVLSADALRAHLASALPGQLPPEHIQIVEALPRDANGVVRDDLVRLVALNQIDQLAQLPQSDADRMVLEPIIRHRLNLTDRVRRGI</sequence>
<reference evidence="1 2" key="1">
    <citation type="submission" date="2022-04" db="EMBL/GenBank/DDBJ databases">
        <authorList>
            <person name="Grouzdev D.S."/>
            <person name="Pantiukh K.S."/>
            <person name="Krutkina M.S."/>
        </authorList>
    </citation>
    <scope>NUCLEOTIDE SEQUENCE [LARGE SCALE GENOMIC DNA]</scope>
    <source>
        <strain evidence="1 2">6x-1</strain>
    </source>
</reference>
<evidence type="ECO:0000313" key="1">
    <source>
        <dbReference type="EMBL" id="MCK0195566.1"/>
    </source>
</evidence>
<dbReference type="NCBIfam" id="NF006620">
    <property type="entry name" value="PRK09188.1"/>
    <property type="match status" value="1"/>
</dbReference>
<dbReference type="SUPFAM" id="SSF56112">
    <property type="entry name" value="Protein kinase-like (PK-like)"/>
    <property type="match status" value="1"/>
</dbReference>
<organism evidence="1 2">
    <name type="scientific">Ancylobacter crimeensis</name>
    <dbReference type="NCBI Taxonomy" id="2579147"/>
    <lineage>
        <taxon>Bacteria</taxon>
        <taxon>Pseudomonadati</taxon>
        <taxon>Pseudomonadota</taxon>
        <taxon>Alphaproteobacteria</taxon>
        <taxon>Hyphomicrobiales</taxon>
        <taxon>Xanthobacteraceae</taxon>
        <taxon>Ancylobacter</taxon>
    </lineage>
</organism>
<dbReference type="Gene3D" id="1.10.510.10">
    <property type="entry name" value="Transferase(Phosphotransferase) domain 1"/>
    <property type="match status" value="1"/>
</dbReference>
<proteinExistence type="predicted"/>
<dbReference type="InterPro" id="IPR045851">
    <property type="entry name" value="AMP-bd_C_sf"/>
</dbReference>
<dbReference type="Gene3D" id="3.30.300.30">
    <property type="match status" value="1"/>
</dbReference>
<evidence type="ECO:0000313" key="2">
    <source>
        <dbReference type="Proteomes" id="UP001203284"/>
    </source>
</evidence>
<comment type="caution">
    <text evidence="1">The sequence shown here is derived from an EMBL/GenBank/DDBJ whole genome shotgun (WGS) entry which is preliminary data.</text>
</comment>
<protein>
    <submittedName>
        <fullName evidence="1">Serine/threonine protein kinase</fullName>
    </submittedName>
</protein>
<dbReference type="Proteomes" id="UP001203284">
    <property type="component" value="Unassembled WGS sequence"/>
</dbReference>